<comment type="caution">
    <text evidence="2">The sequence shown here is derived from an EMBL/GenBank/DDBJ whole genome shotgun (WGS) entry which is preliminary data.</text>
</comment>
<dbReference type="EMBL" id="SOCP01000004">
    <property type="protein sequence ID" value="TDV53892.1"/>
    <property type="molecule type" value="Genomic_DNA"/>
</dbReference>
<dbReference type="AlphaFoldDB" id="A0A4R7VVJ5"/>
<evidence type="ECO:0000313" key="3">
    <source>
        <dbReference type="Proteomes" id="UP000294927"/>
    </source>
</evidence>
<gene>
    <name evidence="2" type="ORF">CLV71_104360</name>
</gene>
<dbReference type="Proteomes" id="UP000294927">
    <property type="component" value="Unassembled WGS sequence"/>
</dbReference>
<feature type="region of interest" description="Disordered" evidence="1">
    <location>
        <begin position="1"/>
        <end position="25"/>
    </location>
</feature>
<evidence type="ECO:0000256" key="1">
    <source>
        <dbReference type="SAM" id="MobiDB-lite"/>
    </source>
</evidence>
<reference evidence="2 3" key="1">
    <citation type="submission" date="2019-03" db="EMBL/GenBank/DDBJ databases">
        <title>Genomic Encyclopedia of Archaeal and Bacterial Type Strains, Phase II (KMG-II): from individual species to whole genera.</title>
        <authorList>
            <person name="Goeker M."/>
        </authorList>
    </citation>
    <scope>NUCLEOTIDE SEQUENCE [LARGE SCALE GENOMIC DNA]</scope>
    <source>
        <strain evidence="2 3">DSM 45499</strain>
    </source>
</reference>
<organism evidence="2 3">
    <name type="scientific">Actinophytocola oryzae</name>
    <dbReference type="NCBI Taxonomy" id="502181"/>
    <lineage>
        <taxon>Bacteria</taxon>
        <taxon>Bacillati</taxon>
        <taxon>Actinomycetota</taxon>
        <taxon>Actinomycetes</taxon>
        <taxon>Pseudonocardiales</taxon>
        <taxon>Pseudonocardiaceae</taxon>
    </lineage>
</organism>
<protein>
    <submittedName>
        <fullName evidence="2">Uncharacterized protein</fullName>
    </submittedName>
</protein>
<evidence type="ECO:0000313" key="2">
    <source>
        <dbReference type="EMBL" id="TDV53892.1"/>
    </source>
</evidence>
<proteinExistence type="predicted"/>
<name>A0A4R7VVJ5_9PSEU</name>
<sequence>MAAVSARKNSRSNPPPQVRTRPSSDDAHAIVFFQRHVDDDPDETVPGRVFLRETCPAGVRAKFFAVLNAVAAAPPKRFAGGGAWEAMHGDMTGWFEVRKDGPGRHHYRLFCLLDYEARGQDKPLLTIIDGRDKPFRTELSSTDYAAVRSLGDEYLKRNPRSLH</sequence>
<keyword evidence="3" id="KW-1185">Reference proteome</keyword>
<accession>A0A4R7VVJ5</accession>